<accession>A0A1G7FJ18</accession>
<gene>
    <name evidence="2" type="ORF">SAMN04487992_103297</name>
</gene>
<keyword evidence="1" id="KW-1133">Transmembrane helix</keyword>
<evidence type="ECO:0000313" key="2">
    <source>
        <dbReference type="EMBL" id="SDE75880.1"/>
    </source>
</evidence>
<keyword evidence="3" id="KW-1185">Reference proteome</keyword>
<dbReference type="EMBL" id="FNBD01000003">
    <property type="protein sequence ID" value="SDE75880.1"/>
    <property type="molecule type" value="Genomic_DNA"/>
</dbReference>
<proteinExistence type="predicted"/>
<name>A0A1G7FJ18_9FLAO</name>
<organism evidence="2 3">
    <name type="scientific">Cellulophaga baltica</name>
    <dbReference type="NCBI Taxonomy" id="76594"/>
    <lineage>
        <taxon>Bacteria</taxon>
        <taxon>Pseudomonadati</taxon>
        <taxon>Bacteroidota</taxon>
        <taxon>Flavobacteriia</taxon>
        <taxon>Flavobacteriales</taxon>
        <taxon>Flavobacteriaceae</taxon>
        <taxon>Cellulophaga</taxon>
    </lineage>
</organism>
<evidence type="ECO:0000313" key="3">
    <source>
        <dbReference type="Proteomes" id="UP000182114"/>
    </source>
</evidence>
<dbReference type="RefSeq" id="WP_025616300.1">
    <property type="nucleotide sequence ID" value="NZ_FNBD01000003.1"/>
</dbReference>
<evidence type="ECO:0000256" key="1">
    <source>
        <dbReference type="SAM" id="Phobius"/>
    </source>
</evidence>
<feature type="transmembrane region" description="Helical" evidence="1">
    <location>
        <begin position="101"/>
        <end position="121"/>
    </location>
</feature>
<reference evidence="3" key="1">
    <citation type="submission" date="2016-10" db="EMBL/GenBank/DDBJ databases">
        <authorList>
            <person name="Varghese N."/>
            <person name="Submissions S."/>
        </authorList>
    </citation>
    <scope>NUCLEOTIDE SEQUENCE [LARGE SCALE GENOMIC DNA]</scope>
    <source>
        <strain evidence="3">DSM 24729</strain>
    </source>
</reference>
<keyword evidence="1" id="KW-0812">Transmembrane</keyword>
<dbReference type="AlphaFoldDB" id="A0A1G7FJ18"/>
<keyword evidence="1" id="KW-0472">Membrane</keyword>
<dbReference type="eggNOG" id="ENOG50311EG">
    <property type="taxonomic scope" value="Bacteria"/>
</dbReference>
<sequence length="124" mass="14374">MEPHKIALLDNYQLYQLLQNHAIDTSTLAALKKEYTSRNLSGYEQERLAQKYAAAHTDVNAALEKKPWSPILTGFAYNKHFRYIAFLKVHGRTQEAKQHLLELYLGLALYFLGFIAFLLLFRTL</sequence>
<dbReference type="Proteomes" id="UP000182114">
    <property type="component" value="Unassembled WGS sequence"/>
</dbReference>
<protein>
    <submittedName>
        <fullName evidence="2">Uncharacterized protein</fullName>
    </submittedName>
</protein>